<evidence type="ECO:0000313" key="3">
    <source>
        <dbReference type="EMBL" id="SPC80723.1"/>
    </source>
</evidence>
<dbReference type="AlphaFoldDB" id="A0A2N9F0T5"/>
<dbReference type="Gene3D" id="3.40.50.10140">
    <property type="entry name" value="Toll/interleukin-1 receptor homology (TIR) domain"/>
    <property type="match status" value="2"/>
</dbReference>
<dbReference type="InterPro" id="IPR000157">
    <property type="entry name" value="TIR_dom"/>
</dbReference>
<feature type="domain" description="TIR" evidence="2">
    <location>
        <begin position="19"/>
        <end position="156"/>
    </location>
</feature>
<dbReference type="PROSITE" id="PS50104">
    <property type="entry name" value="TIR"/>
    <property type="match status" value="1"/>
</dbReference>
<evidence type="ECO:0000259" key="2">
    <source>
        <dbReference type="PROSITE" id="PS50104"/>
    </source>
</evidence>
<sequence length="168" mass="19062">MASMSTQGASSSSTPAPQWKFDVFLNFRGVDTRKGFTDHLHAALQRNGIITFRDDEKLVRGKPISQELLKAIEESRFAIVIFSRNYASSTWCLDELTKIVRCMKEMGMTVLPENIEKVKTWREALREVANISGWHLQDRLSVGPCLQFKPELSRLGKPELIVELEAHG</sequence>
<dbReference type="Pfam" id="PF01582">
    <property type="entry name" value="TIR"/>
    <property type="match status" value="1"/>
</dbReference>
<dbReference type="PANTHER" id="PTHR32009:SF153">
    <property type="entry name" value="TMV RESISTANCE PROTEIN N-LIKE"/>
    <property type="match status" value="1"/>
</dbReference>
<proteinExistence type="predicted"/>
<reference evidence="3" key="1">
    <citation type="submission" date="2018-02" db="EMBL/GenBank/DDBJ databases">
        <authorList>
            <person name="Cohen D.B."/>
            <person name="Kent A.D."/>
        </authorList>
    </citation>
    <scope>NUCLEOTIDE SEQUENCE</scope>
</reference>
<keyword evidence="1" id="KW-0520">NAD</keyword>
<dbReference type="GO" id="GO:0007165">
    <property type="term" value="P:signal transduction"/>
    <property type="evidence" value="ECO:0007669"/>
    <property type="project" value="InterPro"/>
</dbReference>
<dbReference type="EMBL" id="OIVN01000468">
    <property type="protein sequence ID" value="SPC80723.1"/>
    <property type="molecule type" value="Genomic_DNA"/>
</dbReference>
<dbReference type="SMART" id="SM00255">
    <property type="entry name" value="TIR"/>
    <property type="match status" value="1"/>
</dbReference>
<accession>A0A2N9F0T5</accession>
<name>A0A2N9F0T5_FAGSY</name>
<gene>
    <name evidence="3" type="ORF">FSB_LOCUS8605</name>
</gene>
<dbReference type="PANTHER" id="PTHR32009">
    <property type="entry name" value="TMV RESISTANCE PROTEIN N-LIKE"/>
    <property type="match status" value="1"/>
</dbReference>
<dbReference type="InterPro" id="IPR035897">
    <property type="entry name" value="Toll_tir_struct_dom_sf"/>
</dbReference>
<protein>
    <recommendedName>
        <fullName evidence="2">TIR domain-containing protein</fullName>
    </recommendedName>
</protein>
<dbReference type="SUPFAM" id="SSF52200">
    <property type="entry name" value="Toll/Interleukin receptor TIR domain"/>
    <property type="match status" value="1"/>
</dbReference>
<organism evidence="3">
    <name type="scientific">Fagus sylvatica</name>
    <name type="common">Beechnut</name>
    <dbReference type="NCBI Taxonomy" id="28930"/>
    <lineage>
        <taxon>Eukaryota</taxon>
        <taxon>Viridiplantae</taxon>
        <taxon>Streptophyta</taxon>
        <taxon>Embryophyta</taxon>
        <taxon>Tracheophyta</taxon>
        <taxon>Spermatophyta</taxon>
        <taxon>Magnoliopsida</taxon>
        <taxon>eudicotyledons</taxon>
        <taxon>Gunneridae</taxon>
        <taxon>Pentapetalae</taxon>
        <taxon>rosids</taxon>
        <taxon>fabids</taxon>
        <taxon>Fagales</taxon>
        <taxon>Fagaceae</taxon>
        <taxon>Fagus</taxon>
    </lineage>
</organism>
<evidence type="ECO:0000256" key="1">
    <source>
        <dbReference type="ARBA" id="ARBA00023027"/>
    </source>
</evidence>